<dbReference type="OrthoDB" id="6058879at2"/>
<evidence type="ECO:0000313" key="4">
    <source>
        <dbReference type="Proteomes" id="UP000315891"/>
    </source>
</evidence>
<feature type="region of interest" description="Disordered" evidence="1">
    <location>
        <begin position="27"/>
        <end position="59"/>
    </location>
</feature>
<feature type="compositionally biased region" description="Low complexity" evidence="1">
    <location>
        <begin position="34"/>
        <end position="51"/>
    </location>
</feature>
<evidence type="ECO:0000256" key="1">
    <source>
        <dbReference type="SAM" id="MobiDB-lite"/>
    </source>
</evidence>
<name>A0A516V7A5_9GAMM</name>
<dbReference type="PROSITE" id="PS51257">
    <property type="entry name" value="PROKAR_LIPOPROTEIN"/>
    <property type="match status" value="1"/>
</dbReference>
<keyword evidence="2" id="KW-0732">Signal</keyword>
<dbReference type="AlphaFoldDB" id="A0A516V7A5"/>
<proteinExistence type="predicted"/>
<dbReference type="EMBL" id="CP041742">
    <property type="protein sequence ID" value="QDQ74417.1"/>
    <property type="molecule type" value="Genomic_DNA"/>
</dbReference>
<protein>
    <submittedName>
        <fullName evidence="3">Uncharacterized protein</fullName>
    </submittedName>
</protein>
<dbReference type="RefSeq" id="WP_143879926.1">
    <property type="nucleotide sequence ID" value="NZ_BAABLZ010000001.1"/>
</dbReference>
<accession>A0A516V7A5</accession>
<evidence type="ECO:0000256" key="2">
    <source>
        <dbReference type="SAM" id="SignalP"/>
    </source>
</evidence>
<feature type="chain" id="PRO_5022148263" evidence="2">
    <location>
        <begin position="19"/>
        <end position="162"/>
    </location>
</feature>
<gene>
    <name evidence="3" type="ORF">FNZ56_11275</name>
</gene>
<sequence>MRTPIAAALALALAFALAGCKQKVDDSAANGALPQPASTQQPAAASPQAATGEAKKPPRFASAARIAEIKASGKTGFWADPAEFCPGRRVTTLTWNVESSGAQKVVVYVIDKEGKERNFGRGGPVGERQSGPWLKPGMTFKLRNQEGGAELGSITIPRGKSC</sequence>
<feature type="signal peptide" evidence="2">
    <location>
        <begin position="1"/>
        <end position="18"/>
    </location>
</feature>
<keyword evidence="4" id="KW-1185">Reference proteome</keyword>
<reference evidence="3 4" key="1">
    <citation type="submission" date="2019-07" db="EMBL/GenBank/DDBJ databases">
        <title>Lysobacter weifangensis sp. nov., isolated from bensulfuron-methyl contaminated farmland soil.</title>
        <authorList>
            <person name="Zhao H."/>
        </authorList>
    </citation>
    <scope>NUCLEOTIDE SEQUENCE [LARGE SCALE GENOMIC DNA]</scope>
    <source>
        <strain evidence="3 4">CC-Bw-6</strain>
    </source>
</reference>
<dbReference type="Proteomes" id="UP000315891">
    <property type="component" value="Chromosome"/>
</dbReference>
<evidence type="ECO:0000313" key="3">
    <source>
        <dbReference type="EMBL" id="QDQ74417.1"/>
    </source>
</evidence>
<organism evidence="3 4">
    <name type="scientific">Pseudoluteimonas lycopersici</name>
    <dbReference type="NCBI Taxonomy" id="1324796"/>
    <lineage>
        <taxon>Bacteria</taxon>
        <taxon>Pseudomonadati</taxon>
        <taxon>Pseudomonadota</taxon>
        <taxon>Gammaproteobacteria</taxon>
        <taxon>Lysobacterales</taxon>
        <taxon>Lysobacteraceae</taxon>
        <taxon>Pseudoluteimonas</taxon>
    </lineage>
</organism>